<dbReference type="RefSeq" id="WP_349217972.1">
    <property type="nucleotide sequence ID" value="NZ_JBBMFD010000002.1"/>
</dbReference>
<reference evidence="1 2" key="1">
    <citation type="submission" date="2024-03" db="EMBL/GenBank/DDBJ databases">
        <title>Human intestinal bacterial collection.</title>
        <authorList>
            <person name="Pauvert C."/>
            <person name="Hitch T.C.A."/>
            <person name="Clavel T."/>
        </authorList>
    </citation>
    <scope>NUCLEOTIDE SEQUENCE [LARGE SCALE GENOMIC DNA]</scope>
    <source>
        <strain evidence="1 2">CLA-JM-H44</strain>
    </source>
</reference>
<dbReference type="EMBL" id="JBBMFD010000002">
    <property type="protein sequence ID" value="MEQ2439710.1"/>
    <property type="molecule type" value="Genomic_DNA"/>
</dbReference>
<keyword evidence="2" id="KW-1185">Reference proteome</keyword>
<dbReference type="InterPro" id="IPR007344">
    <property type="entry name" value="GrpB/CoaE"/>
</dbReference>
<accession>A0ABV1DZ17</accession>
<evidence type="ECO:0000313" key="2">
    <source>
        <dbReference type="Proteomes" id="UP001489509"/>
    </source>
</evidence>
<comment type="caution">
    <text evidence="1">The sequence shown here is derived from an EMBL/GenBank/DDBJ whole genome shotgun (WGS) entry which is preliminary data.</text>
</comment>
<organism evidence="1 2">
    <name type="scientific">Solibaculum intestinale</name>
    <dbReference type="NCBI Taxonomy" id="3133165"/>
    <lineage>
        <taxon>Bacteria</taxon>
        <taxon>Bacillati</taxon>
        <taxon>Bacillota</taxon>
        <taxon>Clostridia</taxon>
        <taxon>Eubacteriales</taxon>
        <taxon>Oscillospiraceae</taxon>
        <taxon>Solibaculum</taxon>
    </lineage>
</organism>
<dbReference type="InterPro" id="IPR043519">
    <property type="entry name" value="NT_sf"/>
</dbReference>
<sequence>MTKKLTEMTKEELWQRFPIVLTCHQAHWAKWYREEEASLLAAFSGMPVVRISHIGSTAVKTIWAKPIVDILVETTPDCDWADLDKRLTCGGYLCMSRSEGRISYNKGYTVNGFAQRVFHLHVRIAGDNDELYFRDYLIENPGVARQYERLKLHLWKRYEHDRDGYTDAKTDFVRRYTKKAKERYTGRYGPVEK</sequence>
<dbReference type="PANTHER" id="PTHR34822">
    <property type="entry name" value="GRPB DOMAIN PROTEIN (AFU_ORTHOLOGUE AFUA_1G01530)"/>
    <property type="match status" value="1"/>
</dbReference>
<name>A0ABV1DZ17_9FIRM</name>
<dbReference type="SUPFAM" id="SSF81301">
    <property type="entry name" value="Nucleotidyltransferase"/>
    <property type="match status" value="1"/>
</dbReference>
<dbReference type="Gene3D" id="3.30.460.10">
    <property type="entry name" value="Beta Polymerase, domain 2"/>
    <property type="match status" value="1"/>
</dbReference>
<gene>
    <name evidence="1" type="ORF">WMO26_02590</name>
</gene>
<dbReference type="PANTHER" id="PTHR34822:SF1">
    <property type="entry name" value="GRPB FAMILY PROTEIN"/>
    <property type="match status" value="1"/>
</dbReference>
<dbReference type="Pfam" id="PF04229">
    <property type="entry name" value="GrpB"/>
    <property type="match status" value="1"/>
</dbReference>
<protein>
    <submittedName>
        <fullName evidence="1">GrpB family protein</fullName>
    </submittedName>
</protein>
<proteinExistence type="predicted"/>
<dbReference type="Proteomes" id="UP001489509">
    <property type="component" value="Unassembled WGS sequence"/>
</dbReference>
<evidence type="ECO:0000313" key="1">
    <source>
        <dbReference type="EMBL" id="MEQ2439710.1"/>
    </source>
</evidence>